<gene>
    <name evidence="1" type="ORF">GWK47_050371</name>
</gene>
<dbReference type="AlphaFoldDB" id="A0A8J5CSV0"/>
<organism evidence="1 2">
    <name type="scientific">Chionoecetes opilio</name>
    <name type="common">Atlantic snow crab</name>
    <name type="synonym">Cancer opilio</name>
    <dbReference type="NCBI Taxonomy" id="41210"/>
    <lineage>
        <taxon>Eukaryota</taxon>
        <taxon>Metazoa</taxon>
        <taxon>Ecdysozoa</taxon>
        <taxon>Arthropoda</taxon>
        <taxon>Crustacea</taxon>
        <taxon>Multicrustacea</taxon>
        <taxon>Malacostraca</taxon>
        <taxon>Eumalacostraca</taxon>
        <taxon>Eucarida</taxon>
        <taxon>Decapoda</taxon>
        <taxon>Pleocyemata</taxon>
        <taxon>Brachyura</taxon>
        <taxon>Eubrachyura</taxon>
        <taxon>Majoidea</taxon>
        <taxon>Majidae</taxon>
        <taxon>Chionoecetes</taxon>
    </lineage>
</organism>
<reference evidence="1" key="1">
    <citation type="submission" date="2020-07" db="EMBL/GenBank/DDBJ databases">
        <title>The High-quality genome of the commercially important snow crab, Chionoecetes opilio.</title>
        <authorList>
            <person name="Jeong J.-H."/>
            <person name="Ryu S."/>
        </authorList>
    </citation>
    <scope>NUCLEOTIDE SEQUENCE</scope>
    <source>
        <strain evidence="1">MADBK_172401_WGS</strain>
        <tissue evidence="1">Digestive gland</tissue>
    </source>
</reference>
<proteinExistence type="predicted"/>
<sequence length="107" mass="11839">MGAGRSPERVMTPGGVYRGRRRVKYPRLVSGELDMSLLCQLWSLNESFKNSSISLLAVTTGMDWGGENTSRGTDEILWDPRATTRIRTSTPCLNSTHSCLPLLLNPV</sequence>
<comment type="caution">
    <text evidence="1">The sequence shown here is derived from an EMBL/GenBank/DDBJ whole genome shotgun (WGS) entry which is preliminary data.</text>
</comment>
<evidence type="ECO:0000313" key="1">
    <source>
        <dbReference type="EMBL" id="KAG0719490.1"/>
    </source>
</evidence>
<evidence type="ECO:0000313" key="2">
    <source>
        <dbReference type="Proteomes" id="UP000770661"/>
    </source>
</evidence>
<keyword evidence="2" id="KW-1185">Reference proteome</keyword>
<name>A0A8J5CSV0_CHIOP</name>
<dbReference type="EMBL" id="JACEEZ010014426">
    <property type="protein sequence ID" value="KAG0719490.1"/>
    <property type="molecule type" value="Genomic_DNA"/>
</dbReference>
<dbReference type="Proteomes" id="UP000770661">
    <property type="component" value="Unassembled WGS sequence"/>
</dbReference>
<accession>A0A8J5CSV0</accession>
<protein>
    <submittedName>
        <fullName evidence="1">Uncharacterized protein</fullName>
    </submittedName>
</protein>